<sequence>MFNMNERVYNPRSQIQSVPHQVSMFHPQASQVIYPQPSMIHPQSYQVIHPQSYQVIHQQTSQAPVVSLQSSADPILVDSSLVVPYLLPTDDPLKCLNKVLTFMSTILALSYPSSNNQIETSSNPMHQVAMKERHALSYVDNSSKSNDDMARKYTHSNTVQHAECFKKKMLLAQLQEAGIQLTDGVEVYDLDCDDVPDVQPVQGRQVRPSSVQSSVVNHSETKITSDSNIIPYSQYMKELQQTTINLENKSVNDSLTAELERYKEQVKVLKEGQKVDLKSKDNILDSCEQSVKIDRLKQTLSEHLKEKESLMQTVTLLKNDFKKEESRNIDREIAIEKKIKQLDNIVYKRDQSTQTKAQQLKPKLYDGNVIKNTSAIMILDSKKTLMLAEECRLKMLLKQQDLMVLEKKVNTTPVDYAILVLLEDPPKLRFRKNFLKSACSVARERHDHKKLKERINSLSGNMNEDKVKKDIEEIETINIELDHRVLAITALKEELRKLKGKSVVSCRESVNKPKVIAPVVHKVELEPLSPKLKNNREAHVDYIRITKENVDTLRDVVKQAKTSNPLDKALAYALNDRARAKAVKSNKMKEWKPTVPPKIPVKSTVITNKKPSSASQWRLKETNHASSSSAPKIVESRTANHLEPNNHMGSNVSISPSSSVQCKSYKSYLDNTSGPVPQRKERCTLQCALSSKEDKSSMKKDIVVYVSRYLTCLKVKTEHQRPFGLLQQPEIPKWKWKRIAMDFVTKLPRTSSGHDTIWVISFHIDVLANNARGIRNVIPLDEIRVDAKLNFVEEPVEILKREFKKLKQSRIAIVKVVFGRRCICLFDLATVTLLSMDLLWFEMICDHPALASYVLAPAGALDNAAKDDDIKCWYVPLHTRGEYRWPSSGQGDEVYDGVDEVPKLSTIIAQQLQNLLPTILAQVGNQGSNQRNPRNQNGNAVNDNIQGDVRNVIVNNTTNGLIDGVRKAKSGSTLLFNCREEFCLVNEMQKLETEFWNHDKAGAGHVAYTDRFHELDRVVQKAGTLTDEAARIESQKKNREKRGNGGVPNRDRNVRDENKRTRTRNAFATTTNPVRRQYNGSILKYVSCNLHHPPEIPCRPCFNCGRPRHMAKDCRVAPRMVNQMNARNPTDAPGACYEYGGTDHFKEACPR</sequence>
<evidence type="ECO:0000313" key="5">
    <source>
        <dbReference type="EMBL" id="GJT90718.1"/>
    </source>
</evidence>
<accession>A0ABQ5HSF7</accession>
<feature type="compositionally biased region" description="Polar residues" evidence="3">
    <location>
        <begin position="607"/>
        <end position="616"/>
    </location>
</feature>
<keyword evidence="1" id="KW-0479">Metal-binding</keyword>
<proteinExistence type="predicted"/>
<protein>
    <submittedName>
        <fullName evidence="5">Integrase, catalytic region, zinc finger, CCHC-type containing protein</fullName>
    </submittedName>
</protein>
<evidence type="ECO:0000259" key="4">
    <source>
        <dbReference type="PROSITE" id="PS50158"/>
    </source>
</evidence>
<evidence type="ECO:0000256" key="1">
    <source>
        <dbReference type="PROSITE-ProRule" id="PRU00047"/>
    </source>
</evidence>
<dbReference type="Proteomes" id="UP001151760">
    <property type="component" value="Unassembled WGS sequence"/>
</dbReference>
<dbReference type="PROSITE" id="PS50158">
    <property type="entry name" value="ZF_CCHC"/>
    <property type="match status" value="1"/>
</dbReference>
<organism evidence="5 6">
    <name type="scientific">Tanacetum coccineum</name>
    <dbReference type="NCBI Taxonomy" id="301880"/>
    <lineage>
        <taxon>Eukaryota</taxon>
        <taxon>Viridiplantae</taxon>
        <taxon>Streptophyta</taxon>
        <taxon>Embryophyta</taxon>
        <taxon>Tracheophyta</taxon>
        <taxon>Spermatophyta</taxon>
        <taxon>Magnoliopsida</taxon>
        <taxon>eudicotyledons</taxon>
        <taxon>Gunneridae</taxon>
        <taxon>Pentapetalae</taxon>
        <taxon>asterids</taxon>
        <taxon>campanulids</taxon>
        <taxon>Asterales</taxon>
        <taxon>Asteraceae</taxon>
        <taxon>Asteroideae</taxon>
        <taxon>Anthemideae</taxon>
        <taxon>Anthemidinae</taxon>
        <taxon>Tanacetum</taxon>
    </lineage>
</organism>
<dbReference type="InterPro" id="IPR001878">
    <property type="entry name" value="Znf_CCHC"/>
</dbReference>
<dbReference type="PANTHER" id="PTHR45835">
    <property type="entry name" value="YALI0A06105P"/>
    <property type="match status" value="1"/>
</dbReference>
<feature type="region of interest" description="Disordered" evidence="3">
    <location>
        <begin position="1033"/>
        <end position="1062"/>
    </location>
</feature>
<dbReference type="EMBL" id="BQNB010019948">
    <property type="protein sequence ID" value="GJT90718.1"/>
    <property type="molecule type" value="Genomic_DNA"/>
</dbReference>
<keyword evidence="6" id="KW-1185">Reference proteome</keyword>
<name>A0ABQ5HSF7_9ASTR</name>
<feature type="coiled-coil region" evidence="2">
    <location>
        <begin position="252"/>
        <end position="313"/>
    </location>
</feature>
<dbReference type="PANTHER" id="PTHR45835:SF99">
    <property type="entry name" value="CHROMO DOMAIN-CONTAINING PROTEIN-RELATED"/>
    <property type="match status" value="1"/>
</dbReference>
<comment type="caution">
    <text evidence="5">The sequence shown here is derived from an EMBL/GenBank/DDBJ whole genome shotgun (WGS) entry which is preliminary data.</text>
</comment>
<evidence type="ECO:0000313" key="6">
    <source>
        <dbReference type="Proteomes" id="UP001151760"/>
    </source>
</evidence>
<gene>
    <name evidence="5" type="ORF">Tco_1079563</name>
</gene>
<feature type="compositionally biased region" description="Basic and acidic residues" evidence="3">
    <location>
        <begin position="1033"/>
        <end position="1060"/>
    </location>
</feature>
<feature type="domain" description="CCHC-type" evidence="4">
    <location>
        <begin position="1101"/>
        <end position="1115"/>
    </location>
</feature>
<keyword evidence="1" id="KW-0863">Zinc-finger</keyword>
<keyword evidence="2" id="KW-0175">Coiled coil</keyword>
<evidence type="ECO:0000256" key="3">
    <source>
        <dbReference type="SAM" id="MobiDB-lite"/>
    </source>
</evidence>
<reference evidence="5" key="1">
    <citation type="journal article" date="2022" name="Int. J. Mol. Sci.">
        <title>Draft Genome of Tanacetum Coccineum: Genomic Comparison of Closely Related Tanacetum-Family Plants.</title>
        <authorList>
            <person name="Yamashiro T."/>
            <person name="Shiraishi A."/>
            <person name="Nakayama K."/>
            <person name="Satake H."/>
        </authorList>
    </citation>
    <scope>NUCLEOTIDE SEQUENCE</scope>
</reference>
<keyword evidence="1" id="KW-0862">Zinc</keyword>
<dbReference type="Gene3D" id="4.10.60.10">
    <property type="entry name" value="Zinc finger, CCHC-type"/>
    <property type="match status" value="1"/>
</dbReference>
<reference evidence="5" key="2">
    <citation type="submission" date="2022-01" db="EMBL/GenBank/DDBJ databases">
        <authorList>
            <person name="Yamashiro T."/>
            <person name="Shiraishi A."/>
            <person name="Satake H."/>
            <person name="Nakayama K."/>
        </authorList>
    </citation>
    <scope>NUCLEOTIDE SEQUENCE</scope>
</reference>
<feature type="region of interest" description="Disordered" evidence="3">
    <location>
        <begin position="607"/>
        <end position="633"/>
    </location>
</feature>
<evidence type="ECO:0000256" key="2">
    <source>
        <dbReference type="SAM" id="Coils"/>
    </source>
</evidence>
<dbReference type="SMART" id="SM00343">
    <property type="entry name" value="ZnF_C2HC"/>
    <property type="match status" value="2"/>
</dbReference>